<dbReference type="PANTHER" id="PTHR43096:SF48">
    <property type="entry name" value="CHAPERONE PROTEIN DNAJ"/>
    <property type="match status" value="1"/>
</dbReference>
<keyword evidence="19" id="KW-1185">Reference proteome</keyword>
<name>A0A2U3QI80_9BACT</name>
<dbReference type="GO" id="GO:0051082">
    <property type="term" value="F:unfolded protein binding"/>
    <property type="evidence" value="ECO:0007669"/>
    <property type="project" value="UniProtKB-UniRule"/>
</dbReference>
<dbReference type="InterPro" id="IPR008971">
    <property type="entry name" value="HSP40/DnaJ_pept-bd"/>
</dbReference>
<dbReference type="HAMAP" id="MF_01152">
    <property type="entry name" value="DnaJ"/>
    <property type="match status" value="1"/>
</dbReference>
<feature type="binding site" evidence="14">
    <location>
        <position position="185"/>
    </location>
    <ligand>
        <name>Zn(2+)</name>
        <dbReference type="ChEBI" id="CHEBI:29105"/>
        <label>2</label>
    </ligand>
</feature>
<sequence length="368" mass="40150">MKDYYELLGVSKDASEAEIKKAFRQLAMKYHPDRNPGDKASEEKFKEINEAYSCLSDPSKRANYDRYGSAEGPAGTGYGPFTSGAGFGDVFEDIFSDFFGAFGGQRRQRPTKGEDLRYDLSLNLSEAVFGTEKVIEFPHLEECVECKGSGSEPGKEPVTCSSCKGTGQIRFQQGFFSVSKTCGKCYGMGKIITDPCKSCKGKGKVQKMKSINVKVPAGIDTGSRLKVYGGGEPGFYGGPKGDLYIVLGVQEHPFFKREGTEIFCEVPVSFPQAALGAEIEVPTLDGTSKIKVPSGTPSGKLFYLKGKGAPRVGGHQRGSQVVRIFIDVPKKLTQRQRELLEEFASINGDEVSKSFKEKLKDLFSGVEN</sequence>
<keyword evidence="5 14" id="KW-0479">Metal-binding</keyword>
<evidence type="ECO:0000256" key="9">
    <source>
        <dbReference type="ARBA" id="ARBA00023016"/>
    </source>
</evidence>
<dbReference type="SUPFAM" id="SSF46565">
    <property type="entry name" value="Chaperone J-domain"/>
    <property type="match status" value="1"/>
</dbReference>
<accession>A0A2U3QI80</accession>
<feature type="domain" description="J" evidence="16">
    <location>
        <begin position="3"/>
        <end position="68"/>
    </location>
</feature>
<feature type="repeat" description="CXXCXGXG motif" evidence="14">
    <location>
        <begin position="160"/>
        <end position="167"/>
    </location>
</feature>
<evidence type="ECO:0000256" key="13">
    <source>
        <dbReference type="ARBA" id="ARBA00067609"/>
    </source>
</evidence>
<evidence type="ECO:0000256" key="8">
    <source>
        <dbReference type="ARBA" id="ARBA00022833"/>
    </source>
</evidence>
<dbReference type="Gene3D" id="2.10.230.10">
    <property type="entry name" value="Heat shock protein DnaJ, cysteine-rich domain"/>
    <property type="match status" value="1"/>
</dbReference>
<evidence type="ECO:0000256" key="10">
    <source>
        <dbReference type="ARBA" id="ARBA00023186"/>
    </source>
</evidence>
<comment type="subcellular location">
    <subcellularLocation>
        <location evidence="1 14">Cytoplasm</location>
    </subcellularLocation>
</comment>
<dbReference type="Pfam" id="PF00226">
    <property type="entry name" value="DnaJ"/>
    <property type="match status" value="1"/>
</dbReference>
<dbReference type="GO" id="GO:0008270">
    <property type="term" value="F:zinc ion binding"/>
    <property type="evidence" value="ECO:0007669"/>
    <property type="project" value="UniProtKB-UniRule"/>
</dbReference>
<dbReference type="CDD" id="cd10747">
    <property type="entry name" value="DnaJ_C"/>
    <property type="match status" value="1"/>
</dbReference>
<dbReference type="InterPro" id="IPR036869">
    <property type="entry name" value="J_dom_sf"/>
</dbReference>
<dbReference type="PANTHER" id="PTHR43096">
    <property type="entry name" value="DNAJ HOMOLOG 1, MITOCHONDRIAL-RELATED"/>
    <property type="match status" value="1"/>
</dbReference>
<dbReference type="CDD" id="cd06257">
    <property type="entry name" value="DnaJ"/>
    <property type="match status" value="1"/>
</dbReference>
<dbReference type="Pfam" id="PF01556">
    <property type="entry name" value="DnaJ_C"/>
    <property type="match status" value="1"/>
</dbReference>
<dbReference type="GO" id="GO:0042026">
    <property type="term" value="P:protein refolding"/>
    <property type="evidence" value="ECO:0007669"/>
    <property type="project" value="TreeGrafter"/>
</dbReference>
<dbReference type="InterPro" id="IPR012724">
    <property type="entry name" value="DnaJ"/>
</dbReference>
<dbReference type="SUPFAM" id="SSF57938">
    <property type="entry name" value="DnaJ/Hsp40 cysteine-rich domain"/>
    <property type="match status" value="1"/>
</dbReference>
<dbReference type="AlphaFoldDB" id="A0A2U3QI80"/>
<keyword evidence="9 14" id="KW-0346">Stress response</keyword>
<dbReference type="FunFam" id="1.10.287.110:FF:000034">
    <property type="entry name" value="Chaperone protein DnaJ"/>
    <property type="match status" value="1"/>
</dbReference>
<feature type="repeat" description="CXXCXGXG motif" evidence="14">
    <location>
        <begin position="196"/>
        <end position="203"/>
    </location>
</feature>
<evidence type="ECO:0000256" key="2">
    <source>
        <dbReference type="ARBA" id="ARBA00011738"/>
    </source>
</evidence>
<evidence type="ECO:0000256" key="3">
    <source>
        <dbReference type="ARBA" id="ARBA00022490"/>
    </source>
</evidence>
<evidence type="ECO:0000256" key="15">
    <source>
        <dbReference type="PROSITE-ProRule" id="PRU00546"/>
    </source>
</evidence>
<dbReference type="NCBIfam" id="NF008035">
    <property type="entry name" value="PRK10767.1"/>
    <property type="match status" value="1"/>
</dbReference>
<evidence type="ECO:0000256" key="6">
    <source>
        <dbReference type="ARBA" id="ARBA00022737"/>
    </source>
</evidence>
<dbReference type="PRINTS" id="PR00625">
    <property type="entry name" value="JDOMAIN"/>
</dbReference>
<dbReference type="PROSITE" id="PS50076">
    <property type="entry name" value="DNAJ_2"/>
    <property type="match status" value="1"/>
</dbReference>
<dbReference type="SUPFAM" id="SSF49493">
    <property type="entry name" value="HSP40/DnaJ peptide-binding domain"/>
    <property type="match status" value="2"/>
</dbReference>
<evidence type="ECO:0000256" key="11">
    <source>
        <dbReference type="ARBA" id="ARBA00053423"/>
    </source>
</evidence>
<dbReference type="GO" id="GO:0005524">
    <property type="term" value="F:ATP binding"/>
    <property type="evidence" value="ECO:0007669"/>
    <property type="project" value="InterPro"/>
</dbReference>
<feature type="zinc finger region" description="CR-type" evidence="15">
    <location>
        <begin position="130"/>
        <end position="208"/>
    </location>
</feature>
<feature type="domain" description="CR-type" evidence="17">
    <location>
        <begin position="130"/>
        <end position="208"/>
    </location>
</feature>
<dbReference type="PROSITE" id="PS51188">
    <property type="entry name" value="ZF_CR"/>
    <property type="match status" value="1"/>
</dbReference>
<evidence type="ECO:0000313" key="18">
    <source>
        <dbReference type="EMBL" id="SPQ01116.1"/>
    </source>
</evidence>
<dbReference type="InterPro" id="IPR001305">
    <property type="entry name" value="HSP_DnaJ_Cys-rich_dom"/>
</dbReference>
<keyword evidence="7 14" id="KW-0863">Zinc-finger</keyword>
<keyword evidence="4 14" id="KW-0235">DNA replication</keyword>
<dbReference type="Pfam" id="PF00684">
    <property type="entry name" value="DnaJ_CXXCXGXG"/>
    <property type="match status" value="1"/>
</dbReference>
<dbReference type="Proteomes" id="UP000245125">
    <property type="component" value="Unassembled WGS sequence"/>
</dbReference>
<evidence type="ECO:0000259" key="16">
    <source>
        <dbReference type="PROSITE" id="PS50076"/>
    </source>
</evidence>
<proteinExistence type="inferred from homology"/>
<evidence type="ECO:0000256" key="1">
    <source>
        <dbReference type="ARBA" id="ARBA00004496"/>
    </source>
</evidence>
<dbReference type="Gene3D" id="2.60.260.20">
    <property type="entry name" value="Urease metallochaperone UreE, N-terminal domain"/>
    <property type="match status" value="2"/>
</dbReference>
<feature type="repeat" description="CXXCXGXG motif" evidence="14">
    <location>
        <begin position="143"/>
        <end position="150"/>
    </location>
</feature>
<gene>
    <name evidence="14 18" type="primary">dnaJ</name>
    <name evidence="18" type="ORF">NBG4_430011</name>
</gene>
<dbReference type="SMART" id="SM00271">
    <property type="entry name" value="DnaJ"/>
    <property type="match status" value="1"/>
</dbReference>
<dbReference type="CDD" id="cd10719">
    <property type="entry name" value="DnaJ_zf"/>
    <property type="match status" value="1"/>
</dbReference>
<evidence type="ECO:0000256" key="5">
    <source>
        <dbReference type="ARBA" id="ARBA00022723"/>
    </source>
</evidence>
<dbReference type="InterPro" id="IPR018253">
    <property type="entry name" value="DnaJ_domain_CS"/>
</dbReference>
<evidence type="ECO:0000256" key="12">
    <source>
        <dbReference type="ARBA" id="ARBA00061004"/>
    </source>
</evidence>
<dbReference type="InterPro" id="IPR002939">
    <property type="entry name" value="DnaJ_C"/>
</dbReference>
<feature type="binding site" evidence="14">
    <location>
        <position position="160"/>
    </location>
    <ligand>
        <name>Zn(2+)</name>
        <dbReference type="ChEBI" id="CHEBI:29105"/>
        <label>2</label>
    </ligand>
</feature>
<comment type="cofactor">
    <cofactor evidence="14">
        <name>Zn(2+)</name>
        <dbReference type="ChEBI" id="CHEBI:29105"/>
    </cofactor>
    <text evidence="14">Binds 2 Zn(2+) ions per monomer.</text>
</comment>
<keyword evidence="3 14" id="KW-0963">Cytoplasm</keyword>
<comment type="function">
    <text evidence="11 14">Participates actively in the response to hyperosmotic and heat shock by preventing the aggregation of stress-denatured proteins and by disaggregating proteins, also in an autonomous, DnaK-independent fashion. Unfolded proteins bind initially to DnaJ; upon interaction with the DnaJ-bound protein, DnaK hydrolyzes its bound ATP, resulting in the formation of a stable complex. GrpE releases ADP from DnaK; ATP binding to DnaK triggers the release of the substrate protein, thus completing the reaction cycle. Several rounds of ATP-dependent interactions between DnaJ, DnaK and GrpE are required for fully efficient folding. Also involved, together with DnaK and GrpE, in the DNA replication of plasmids through activation of initiation proteins.</text>
</comment>
<dbReference type="GO" id="GO:0006260">
    <property type="term" value="P:DNA replication"/>
    <property type="evidence" value="ECO:0007669"/>
    <property type="project" value="UniProtKB-KW"/>
</dbReference>
<feature type="repeat" description="CXXCXGXG motif" evidence="14">
    <location>
        <begin position="182"/>
        <end position="189"/>
    </location>
</feature>
<evidence type="ECO:0000256" key="4">
    <source>
        <dbReference type="ARBA" id="ARBA00022705"/>
    </source>
</evidence>
<feature type="binding site" evidence="14">
    <location>
        <position position="196"/>
    </location>
    <ligand>
        <name>Zn(2+)</name>
        <dbReference type="ChEBI" id="CHEBI:29105"/>
        <label>1</label>
    </ligand>
</feature>
<feature type="binding site" evidence="14">
    <location>
        <position position="182"/>
    </location>
    <ligand>
        <name>Zn(2+)</name>
        <dbReference type="ChEBI" id="CHEBI:29105"/>
        <label>2</label>
    </ligand>
</feature>
<dbReference type="GO" id="GO:0031072">
    <property type="term" value="F:heat shock protein binding"/>
    <property type="evidence" value="ECO:0007669"/>
    <property type="project" value="InterPro"/>
</dbReference>
<dbReference type="PROSITE" id="PS00636">
    <property type="entry name" value="DNAJ_1"/>
    <property type="match status" value="1"/>
</dbReference>
<dbReference type="OrthoDB" id="9779889at2"/>
<dbReference type="FunFam" id="2.10.230.10:FF:000002">
    <property type="entry name" value="Molecular chaperone DnaJ"/>
    <property type="match status" value="1"/>
</dbReference>
<dbReference type="EMBL" id="OUUY01000090">
    <property type="protein sequence ID" value="SPQ01116.1"/>
    <property type="molecule type" value="Genomic_DNA"/>
</dbReference>
<reference evidence="19" key="1">
    <citation type="submission" date="2018-03" db="EMBL/GenBank/DDBJ databases">
        <authorList>
            <person name="Zecchin S."/>
        </authorList>
    </citation>
    <scope>NUCLEOTIDE SEQUENCE [LARGE SCALE GENOMIC DNA]</scope>
</reference>
<dbReference type="InterPro" id="IPR001623">
    <property type="entry name" value="DnaJ_domain"/>
</dbReference>
<protein>
    <recommendedName>
        <fullName evidence="13 14">Chaperone protein DnaJ</fullName>
    </recommendedName>
</protein>
<dbReference type="InterPro" id="IPR036410">
    <property type="entry name" value="HSP_DnaJ_Cys-rich_dom_sf"/>
</dbReference>
<dbReference type="GO" id="GO:0005737">
    <property type="term" value="C:cytoplasm"/>
    <property type="evidence" value="ECO:0007669"/>
    <property type="project" value="UniProtKB-SubCell"/>
</dbReference>
<evidence type="ECO:0000313" key="19">
    <source>
        <dbReference type="Proteomes" id="UP000245125"/>
    </source>
</evidence>
<organism evidence="18 19">
    <name type="scientific">Candidatus Sulfobium mesophilum</name>
    <dbReference type="NCBI Taxonomy" id="2016548"/>
    <lineage>
        <taxon>Bacteria</taxon>
        <taxon>Pseudomonadati</taxon>
        <taxon>Nitrospirota</taxon>
        <taxon>Nitrospiria</taxon>
        <taxon>Nitrospirales</taxon>
        <taxon>Nitrospiraceae</taxon>
        <taxon>Candidatus Sulfobium</taxon>
    </lineage>
</organism>
<feature type="binding site" evidence="14">
    <location>
        <position position="143"/>
    </location>
    <ligand>
        <name>Zn(2+)</name>
        <dbReference type="ChEBI" id="CHEBI:29105"/>
        <label>1</label>
    </ligand>
</feature>
<feature type="binding site" evidence="14">
    <location>
        <position position="163"/>
    </location>
    <ligand>
        <name>Zn(2+)</name>
        <dbReference type="ChEBI" id="CHEBI:29105"/>
        <label>2</label>
    </ligand>
</feature>
<feature type="binding site" evidence="14">
    <location>
        <position position="146"/>
    </location>
    <ligand>
        <name>Zn(2+)</name>
        <dbReference type="ChEBI" id="CHEBI:29105"/>
        <label>1</label>
    </ligand>
</feature>
<comment type="subunit">
    <text evidence="2 14">Homodimer.</text>
</comment>
<evidence type="ECO:0000259" key="17">
    <source>
        <dbReference type="PROSITE" id="PS51188"/>
    </source>
</evidence>
<keyword evidence="8 14" id="KW-0862">Zinc</keyword>
<keyword evidence="6 14" id="KW-0677">Repeat</keyword>
<comment type="similarity">
    <text evidence="12 14">Belongs to the DnaJ family.</text>
</comment>
<evidence type="ECO:0000256" key="7">
    <source>
        <dbReference type="ARBA" id="ARBA00022771"/>
    </source>
</evidence>
<evidence type="ECO:0000256" key="14">
    <source>
        <dbReference type="HAMAP-Rule" id="MF_01152"/>
    </source>
</evidence>
<dbReference type="FunFam" id="2.60.260.20:FF:000004">
    <property type="entry name" value="Molecular chaperone DnaJ"/>
    <property type="match status" value="1"/>
</dbReference>
<feature type="binding site" evidence="14">
    <location>
        <position position="199"/>
    </location>
    <ligand>
        <name>Zn(2+)</name>
        <dbReference type="ChEBI" id="CHEBI:29105"/>
        <label>1</label>
    </ligand>
</feature>
<dbReference type="NCBIfam" id="TIGR02349">
    <property type="entry name" value="DnaJ_bact"/>
    <property type="match status" value="1"/>
</dbReference>
<dbReference type="Gene3D" id="1.10.287.110">
    <property type="entry name" value="DnaJ domain"/>
    <property type="match status" value="1"/>
</dbReference>
<dbReference type="GO" id="GO:0009408">
    <property type="term" value="P:response to heat"/>
    <property type="evidence" value="ECO:0007669"/>
    <property type="project" value="InterPro"/>
</dbReference>
<keyword evidence="10 14" id="KW-0143">Chaperone</keyword>
<comment type="domain">
    <text evidence="14">The J domain is necessary and sufficient to stimulate DnaK ATPase activity. Zinc center 1 plays an important role in the autonomous, DnaK-independent chaperone activity of DnaJ. Zinc center 2 is essential for interaction with DnaK and for DnaJ activity.</text>
</comment>